<sequence length="117" mass="12391">MTCKQAPGFGEAKLICGQASSPGKYLELPILPPQSPCDLFRGTLAGGGEEKYPLDGSSASLKGTGHTDGACGPSDDAHLCKQRKKGCQDRLWIRHHIPHESPISAPNRTTTTASPDH</sequence>
<keyword evidence="3" id="KW-1185">Reference proteome</keyword>
<protein>
    <submittedName>
        <fullName evidence="2">Uncharacterized protein</fullName>
    </submittedName>
</protein>
<reference evidence="2" key="1">
    <citation type="journal article" date="2023" name="Science">
        <title>Genome structures resolve the early diversification of teleost fishes.</title>
        <authorList>
            <person name="Parey E."/>
            <person name="Louis A."/>
            <person name="Montfort J."/>
            <person name="Bouchez O."/>
            <person name="Roques C."/>
            <person name="Iampietro C."/>
            <person name="Lluch J."/>
            <person name="Castinel A."/>
            <person name="Donnadieu C."/>
            <person name="Desvignes T."/>
            <person name="Floi Bucao C."/>
            <person name="Jouanno E."/>
            <person name="Wen M."/>
            <person name="Mejri S."/>
            <person name="Dirks R."/>
            <person name="Jansen H."/>
            <person name="Henkel C."/>
            <person name="Chen W.J."/>
            <person name="Zahm M."/>
            <person name="Cabau C."/>
            <person name="Klopp C."/>
            <person name="Thompson A.W."/>
            <person name="Robinson-Rechavi M."/>
            <person name="Braasch I."/>
            <person name="Lecointre G."/>
            <person name="Bobe J."/>
            <person name="Postlethwait J.H."/>
            <person name="Berthelot C."/>
            <person name="Roest Crollius H."/>
            <person name="Guiguen Y."/>
        </authorList>
    </citation>
    <scope>NUCLEOTIDE SEQUENCE</scope>
    <source>
        <strain evidence="2">WJC10195</strain>
    </source>
</reference>
<dbReference type="EMBL" id="JAINUF010000006">
    <property type="protein sequence ID" value="KAJ8357587.1"/>
    <property type="molecule type" value="Genomic_DNA"/>
</dbReference>
<comment type="caution">
    <text evidence="2">The sequence shown here is derived from an EMBL/GenBank/DDBJ whole genome shotgun (WGS) entry which is preliminary data.</text>
</comment>
<organism evidence="2 3">
    <name type="scientific">Synaphobranchus kaupii</name>
    <name type="common">Kaup's arrowtooth eel</name>
    <dbReference type="NCBI Taxonomy" id="118154"/>
    <lineage>
        <taxon>Eukaryota</taxon>
        <taxon>Metazoa</taxon>
        <taxon>Chordata</taxon>
        <taxon>Craniata</taxon>
        <taxon>Vertebrata</taxon>
        <taxon>Euteleostomi</taxon>
        <taxon>Actinopterygii</taxon>
        <taxon>Neopterygii</taxon>
        <taxon>Teleostei</taxon>
        <taxon>Anguilliformes</taxon>
        <taxon>Synaphobranchidae</taxon>
        <taxon>Synaphobranchus</taxon>
    </lineage>
</organism>
<feature type="compositionally biased region" description="Polar residues" evidence="1">
    <location>
        <begin position="104"/>
        <end position="117"/>
    </location>
</feature>
<evidence type="ECO:0000313" key="3">
    <source>
        <dbReference type="Proteomes" id="UP001152622"/>
    </source>
</evidence>
<dbReference type="AlphaFoldDB" id="A0A9Q1FGB0"/>
<gene>
    <name evidence="2" type="ORF">SKAU_G00203810</name>
</gene>
<feature type="region of interest" description="Disordered" evidence="1">
    <location>
        <begin position="97"/>
        <end position="117"/>
    </location>
</feature>
<evidence type="ECO:0000256" key="1">
    <source>
        <dbReference type="SAM" id="MobiDB-lite"/>
    </source>
</evidence>
<proteinExistence type="predicted"/>
<evidence type="ECO:0000313" key="2">
    <source>
        <dbReference type="EMBL" id="KAJ8357587.1"/>
    </source>
</evidence>
<dbReference type="Proteomes" id="UP001152622">
    <property type="component" value="Chromosome 6"/>
</dbReference>
<accession>A0A9Q1FGB0</accession>
<name>A0A9Q1FGB0_SYNKA</name>